<dbReference type="EMBL" id="CP094358">
    <property type="protein sequence ID" value="UOB19169.1"/>
    <property type="molecule type" value="Genomic_DNA"/>
</dbReference>
<dbReference type="RefSeq" id="WP_255845786.1">
    <property type="nucleotide sequence ID" value="NZ_CP094358.1"/>
</dbReference>
<gene>
    <name evidence="2" type="ORF">MQE35_07685</name>
</gene>
<proteinExistence type="predicted"/>
<dbReference type="EC" id="6.3.1.14" evidence="2"/>
<dbReference type="PIRSF" id="PIRSF039123">
    <property type="entry name" value="Diphthamide_synthase"/>
    <property type="match status" value="1"/>
</dbReference>
<protein>
    <submittedName>
        <fullName evidence="2">Diphthine--ammonia ligase</fullName>
        <ecNumber evidence="2">6.3.1.14</ecNumber>
    </submittedName>
</protein>
<organism evidence="2 3">
    <name type="scientific">Abyssalbus ytuae</name>
    <dbReference type="NCBI Taxonomy" id="2926907"/>
    <lineage>
        <taxon>Bacteria</taxon>
        <taxon>Pseudomonadati</taxon>
        <taxon>Bacteroidota</taxon>
        <taxon>Flavobacteriia</taxon>
        <taxon>Flavobacteriales</taxon>
        <taxon>Flavobacteriaceae</taxon>
        <taxon>Abyssalbus</taxon>
    </lineage>
</organism>
<evidence type="ECO:0000259" key="1">
    <source>
        <dbReference type="Pfam" id="PF01902"/>
    </source>
</evidence>
<keyword evidence="3" id="KW-1185">Reference proteome</keyword>
<sequence length="241" mass="27839">MRKSIFNWSGGKDSSLALYEIKKDQQFEVSCLLTTINSKYNRISMHGVRKELLYNQVQSLGIPLKKVLLPEFPTMSLYEEKMYTILKKLRSEGITDSIFGDIFLEDLKKYRENKLKEVGLKAHFPLWGRDTKKLMYRFIELGFKSVVVCVDANFLSKDFAGRIIDESFIKGLPDNVDPCGENGEFHTFVYDGPIFTTPIKFKIGKKVHKTYPEPKKLTDRCFSEHNLPESAGFHYCDLIPV</sequence>
<accession>A0A9E6ZNG6</accession>
<dbReference type="Proteomes" id="UP000831290">
    <property type="component" value="Chromosome"/>
</dbReference>
<dbReference type="InterPro" id="IPR030662">
    <property type="entry name" value="DPH6/MJ0570"/>
</dbReference>
<evidence type="ECO:0000313" key="2">
    <source>
        <dbReference type="EMBL" id="UOB19169.1"/>
    </source>
</evidence>
<evidence type="ECO:0000313" key="3">
    <source>
        <dbReference type="Proteomes" id="UP000831290"/>
    </source>
</evidence>
<reference evidence="2" key="1">
    <citation type="submission" date="2022-03" db="EMBL/GenBank/DDBJ databases">
        <title>Description of Abyssus ytuae gen. nov., sp. nov., a novel member of the family Flavobacteriaceae isolated from the sediment of Mariana Trench.</title>
        <authorList>
            <person name="Zhang J."/>
            <person name="Xu X."/>
        </authorList>
    </citation>
    <scope>NUCLEOTIDE SEQUENCE</scope>
    <source>
        <strain evidence="2">MT3330</strain>
    </source>
</reference>
<dbReference type="KEGG" id="fbm:MQE35_07685"/>
<dbReference type="SUPFAM" id="SSF52402">
    <property type="entry name" value="Adenine nucleotide alpha hydrolases-like"/>
    <property type="match status" value="1"/>
</dbReference>
<dbReference type="AlphaFoldDB" id="A0A9E6ZNG6"/>
<dbReference type="Gene3D" id="3.40.50.620">
    <property type="entry name" value="HUPs"/>
    <property type="match status" value="1"/>
</dbReference>
<dbReference type="Gene3D" id="3.90.1490.10">
    <property type="entry name" value="putative n-type atp pyrophosphatase, domain 2"/>
    <property type="match status" value="1"/>
</dbReference>
<dbReference type="InterPro" id="IPR014729">
    <property type="entry name" value="Rossmann-like_a/b/a_fold"/>
</dbReference>
<dbReference type="InterPro" id="IPR002761">
    <property type="entry name" value="Diphthami_syn_dom"/>
</dbReference>
<dbReference type="GO" id="GO:0017178">
    <property type="term" value="F:diphthine-ammonia ligase activity"/>
    <property type="evidence" value="ECO:0007669"/>
    <property type="project" value="UniProtKB-EC"/>
</dbReference>
<name>A0A9E6ZNG6_9FLAO</name>
<dbReference type="Pfam" id="PF01902">
    <property type="entry name" value="Diphthami_syn_2"/>
    <property type="match status" value="1"/>
</dbReference>
<dbReference type="NCBIfam" id="TIGR00290">
    <property type="entry name" value="MJ0570_dom"/>
    <property type="match status" value="1"/>
</dbReference>
<dbReference type="CDD" id="cd01994">
    <property type="entry name" value="AANH_PF0828-like"/>
    <property type="match status" value="1"/>
</dbReference>
<feature type="domain" description="Diphthamide synthase" evidence="1">
    <location>
        <begin position="3"/>
        <end position="204"/>
    </location>
</feature>
<keyword evidence="2" id="KW-0436">Ligase</keyword>